<name>A0A654D9C3_SPHMU</name>
<protein>
    <submittedName>
        <fullName evidence="1">Uncharacterized protein</fullName>
    </submittedName>
</protein>
<gene>
    <name evidence="1" type="ORF">SPHINGO8BC_51459</name>
</gene>
<organism evidence="1 2">
    <name type="scientific">Sphingobacterium multivorum</name>
    <dbReference type="NCBI Taxonomy" id="28454"/>
    <lineage>
        <taxon>Bacteria</taxon>
        <taxon>Pseudomonadati</taxon>
        <taxon>Bacteroidota</taxon>
        <taxon>Sphingobacteriia</taxon>
        <taxon>Sphingobacteriales</taxon>
        <taxon>Sphingobacteriaceae</taxon>
        <taxon>Sphingobacterium</taxon>
    </lineage>
</organism>
<evidence type="ECO:0000313" key="1">
    <source>
        <dbReference type="EMBL" id="VXC99430.1"/>
    </source>
</evidence>
<accession>A0A654D9C3</accession>
<dbReference type="EMBL" id="CABWMV010000024">
    <property type="protein sequence ID" value="VXC99430.1"/>
    <property type="molecule type" value="Genomic_DNA"/>
</dbReference>
<evidence type="ECO:0000313" key="2">
    <source>
        <dbReference type="Proteomes" id="UP000432350"/>
    </source>
</evidence>
<dbReference type="AlphaFoldDB" id="A0A654D9C3"/>
<proteinExistence type="predicted"/>
<reference evidence="1 2" key="1">
    <citation type="submission" date="2019-10" db="EMBL/GenBank/DDBJ databases">
        <authorList>
            <person name="Karimi E."/>
        </authorList>
    </citation>
    <scope>NUCLEOTIDE SEQUENCE [LARGE SCALE GENOMIC DNA]</scope>
    <source>
        <strain evidence="1">Sphingobacterium sp. 8BC</strain>
    </source>
</reference>
<sequence>MTPQEIGELIELIICDILTLEEAASIECIDPRELSRVIDEVMTFKSRHSRNNSVVCLELGSLEKLTVEMKTLFMHSSL</sequence>
<dbReference type="Proteomes" id="UP000432350">
    <property type="component" value="Unassembled WGS sequence"/>
</dbReference>